<dbReference type="Proteomes" id="UP000238206">
    <property type="component" value="Unassembled WGS sequence"/>
</dbReference>
<name>A0A2S8IL43_BURCE</name>
<evidence type="ECO:0000313" key="2">
    <source>
        <dbReference type="Proteomes" id="UP000238206"/>
    </source>
</evidence>
<dbReference type="EMBL" id="PUIQ01000030">
    <property type="protein sequence ID" value="PQP15508.1"/>
    <property type="molecule type" value="Genomic_DNA"/>
</dbReference>
<evidence type="ECO:0000313" key="1">
    <source>
        <dbReference type="EMBL" id="PQP15508.1"/>
    </source>
</evidence>
<protein>
    <submittedName>
        <fullName evidence="1">Uncharacterized protein</fullName>
    </submittedName>
</protein>
<comment type="caution">
    <text evidence="1">The sequence shown here is derived from an EMBL/GenBank/DDBJ whole genome shotgun (WGS) entry which is preliminary data.</text>
</comment>
<organism evidence="1 2">
    <name type="scientific">Burkholderia cepacia</name>
    <name type="common">Pseudomonas cepacia</name>
    <dbReference type="NCBI Taxonomy" id="292"/>
    <lineage>
        <taxon>Bacteria</taxon>
        <taxon>Pseudomonadati</taxon>
        <taxon>Pseudomonadota</taxon>
        <taxon>Betaproteobacteria</taxon>
        <taxon>Burkholderiales</taxon>
        <taxon>Burkholderiaceae</taxon>
        <taxon>Burkholderia</taxon>
        <taxon>Burkholderia cepacia complex</taxon>
    </lineage>
</organism>
<accession>A0A2S8IL43</accession>
<sequence length="135" mass="15341">MTIEKRLENWARAQSSSCAGVGTGSGLVASIYFPSVRGQSVDSTLDLADAERVELAVRKLMPMDRKLLQMLYIWRKPPFLICRRLGLKVRPTEIFDFAVTHAKRALDEKLMEPRREYVSMRSVIERLGEGVAQTK</sequence>
<gene>
    <name evidence="1" type="ORF">C5615_22795</name>
</gene>
<reference evidence="1 2" key="1">
    <citation type="submission" date="2018-02" db="EMBL/GenBank/DDBJ databases">
        <title>Draft genome sequencing of Burkholderia cepacia Y14-15.</title>
        <authorList>
            <person name="Zheng B.-X."/>
        </authorList>
    </citation>
    <scope>NUCLEOTIDE SEQUENCE [LARGE SCALE GENOMIC DNA]</scope>
    <source>
        <strain evidence="1 2">Y14-15</strain>
    </source>
</reference>
<dbReference type="AlphaFoldDB" id="A0A2S8IL43"/>
<dbReference type="RefSeq" id="WP_105392060.1">
    <property type="nucleotide sequence ID" value="NZ_PUIQ01000030.1"/>
</dbReference>
<proteinExistence type="predicted"/>